<evidence type="ECO:0000256" key="1">
    <source>
        <dbReference type="ARBA" id="ARBA00022491"/>
    </source>
</evidence>
<reference evidence="6" key="1">
    <citation type="submission" date="2019-06" db="EMBL/GenBank/DDBJ databases">
        <authorList>
            <person name="Murdoch R.W."/>
            <person name="Fathepure B."/>
        </authorList>
    </citation>
    <scope>NUCLEOTIDE SEQUENCE</scope>
</reference>
<evidence type="ECO:0000256" key="2">
    <source>
        <dbReference type="ARBA" id="ARBA00023015"/>
    </source>
</evidence>
<accession>A0A5B8RK67</accession>
<sequence>MLRAKQVDGMIIFPTGGNVDLYEKMLKEHYPIVFVDRSVPDLPISSVMLNNMKVSELGVQHFIDRGYQNIGIMTTSINRNIASRIERIEGYKQALTENGMPVRNDYMKSLELNHIQDGLKEMLALDQPPDAVLAGNDLTLIEILKYVKRHPVNIPSDLAVIGIDEVSFASFYTPAITTVAQPTFNMGKKAADLLLDKIQNKRTEDRHSNYRFEPELMIRDSV</sequence>
<keyword evidence="2" id="KW-0805">Transcription regulation</keyword>
<dbReference type="PANTHER" id="PTHR30146">
    <property type="entry name" value="LACI-RELATED TRANSCRIPTIONAL REPRESSOR"/>
    <property type="match status" value="1"/>
</dbReference>
<dbReference type="PANTHER" id="PTHR30146:SF148">
    <property type="entry name" value="HTH-TYPE TRANSCRIPTIONAL REPRESSOR PURR-RELATED"/>
    <property type="match status" value="1"/>
</dbReference>
<proteinExistence type="predicted"/>
<evidence type="ECO:0000256" key="4">
    <source>
        <dbReference type="ARBA" id="ARBA00023163"/>
    </source>
</evidence>
<evidence type="ECO:0000313" key="6">
    <source>
        <dbReference type="EMBL" id="QEA08014.1"/>
    </source>
</evidence>
<dbReference type="InterPro" id="IPR046335">
    <property type="entry name" value="LacI/GalR-like_sensor"/>
</dbReference>
<evidence type="ECO:0000259" key="5">
    <source>
        <dbReference type="Pfam" id="PF13377"/>
    </source>
</evidence>
<feature type="domain" description="Transcriptional regulator LacI/GalR-like sensor" evidence="5">
    <location>
        <begin position="59"/>
        <end position="222"/>
    </location>
</feature>
<dbReference type="Gene3D" id="3.40.50.2300">
    <property type="match status" value="2"/>
</dbReference>
<evidence type="ECO:0000256" key="3">
    <source>
        <dbReference type="ARBA" id="ARBA00023125"/>
    </source>
</evidence>
<keyword evidence="1" id="KW-0678">Repressor</keyword>
<name>A0A5B8RK67_9ZZZZ</name>
<keyword evidence="3" id="KW-0238">DNA-binding</keyword>
<dbReference type="SUPFAM" id="SSF53822">
    <property type="entry name" value="Periplasmic binding protein-like I"/>
    <property type="match status" value="1"/>
</dbReference>
<keyword evidence="4" id="KW-0804">Transcription</keyword>
<organism evidence="6">
    <name type="scientific">uncultured organism</name>
    <dbReference type="NCBI Taxonomy" id="155900"/>
    <lineage>
        <taxon>unclassified sequences</taxon>
        <taxon>environmental samples</taxon>
    </lineage>
</organism>
<dbReference type="GO" id="GO:0000976">
    <property type="term" value="F:transcription cis-regulatory region binding"/>
    <property type="evidence" value="ECO:0007669"/>
    <property type="project" value="TreeGrafter"/>
</dbReference>
<protein>
    <submittedName>
        <fullName evidence="6">HTH-type transcriptional repressor CytR</fullName>
    </submittedName>
</protein>
<dbReference type="InterPro" id="IPR028082">
    <property type="entry name" value="Peripla_BP_I"/>
</dbReference>
<dbReference type="EMBL" id="MN079609">
    <property type="protein sequence ID" value="QEA08014.1"/>
    <property type="molecule type" value="Genomic_DNA"/>
</dbReference>
<dbReference type="AlphaFoldDB" id="A0A5B8RK67"/>
<dbReference type="GO" id="GO:0003700">
    <property type="term" value="F:DNA-binding transcription factor activity"/>
    <property type="evidence" value="ECO:0007669"/>
    <property type="project" value="TreeGrafter"/>
</dbReference>
<dbReference type="Pfam" id="PF13377">
    <property type="entry name" value="Peripla_BP_3"/>
    <property type="match status" value="1"/>
</dbReference>
<gene>
    <name evidence="6" type="primary">cytR</name>
    <name evidence="6" type="ORF">KBTEX_04382</name>
</gene>